<dbReference type="InterPro" id="IPR050373">
    <property type="entry name" value="Fibrinogen_C-term_domain"/>
</dbReference>
<feature type="chain" id="PRO_5005521735" evidence="1">
    <location>
        <begin position="33"/>
        <end position="316"/>
    </location>
</feature>
<feature type="signal peptide" evidence="1">
    <location>
        <begin position="1"/>
        <end position="32"/>
    </location>
</feature>
<evidence type="ECO:0000313" key="3">
    <source>
        <dbReference type="EMBL" id="JAI33591.1"/>
    </source>
</evidence>
<dbReference type="GO" id="GO:0005615">
    <property type="term" value="C:extracellular space"/>
    <property type="evidence" value="ECO:0007669"/>
    <property type="project" value="TreeGrafter"/>
</dbReference>
<organism evidence="3">
    <name type="scientific">Bactrocera latifrons</name>
    <name type="common">Malaysian fruit fly</name>
    <name type="synonym">Chaetodacus latifrons</name>
    <dbReference type="NCBI Taxonomy" id="174628"/>
    <lineage>
        <taxon>Eukaryota</taxon>
        <taxon>Metazoa</taxon>
        <taxon>Ecdysozoa</taxon>
        <taxon>Arthropoda</taxon>
        <taxon>Hexapoda</taxon>
        <taxon>Insecta</taxon>
        <taxon>Pterygota</taxon>
        <taxon>Neoptera</taxon>
        <taxon>Endopterygota</taxon>
        <taxon>Diptera</taxon>
        <taxon>Brachycera</taxon>
        <taxon>Muscomorpha</taxon>
        <taxon>Tephritoidea</taxon>
        <taxon>Tephritidae</taxon>
        <taxon>Bactrocera</taxon>
        <taxon>Bactrocera</taxon>
    </lineage>
</organism>
<dbReference type="OrthoDB" id="6145874at2759"/>
<keyword evidence="1" id="KW-0732">Signal</keyword>
<dbReference type="Gene3D" id="3.90.215.10">
    <property type="entry name" value="Gamma Fibrinogen, chain A, domain 1"/>
    <property type="match status" value="1"/>
</dbReference>
<feature type="domain" description="Fibrinogen C-terminal" evidence="2">
    <location>
        <begin position="88"/>
        <end position="301"/>
    </location>
</feature>
<name>A0A0K8V402_BACLA</name>
<reference evidence="3" key="1">
    <citation type="submission" date="2015-06" db="EMBL/GenBank/DDBJ databases">
        <authorList>
            <person name="Hoefler B.C."/>
            <person name="Straight P.D."/>
        </authorList>
    </citation>
    <scope>NUCLEOTIDE SEQUENCE</scope>
</reference>
<dbReference type="AlphaFoldDB" id="A0A0K8V402"/>
<gene>
    <name evidence="3" type="primary">TNR_5</name>
    <name evidence="3" type="ORF">c0_g1_i3</name>
</gene>
<dbReference type="Pfam" id="PF00147">
    <property type="entry name" value="Fibrinogen_C"/>
    <property type="match status" value="1"/>
</dbReference>
<dbReference type="EMBL" id="GDHF01018723">
    <property type="protein sequence ID" value="JAI33591.1"/>
    <property type="molecule type" value="Transcribed_RNA"/>
</dbReference>
<dbReference type="InterPro" id="IPR014716">
    <property type="entry name" value="Fibrinogen_a/b/g_C_1"/>
</dbReference>
<dbReference type="SMART" id="SM00186">
    <property type="entry name" value="FBG"/>
    <property type="match status" value="1"/>
</dbReference>
<dbReference type="CDD" id="cd00087">
    <property type="entry name" value="FReD"/>
    <property type="match status" value="1"/>
</dbReference>
<protein>
    <submittedName>
        <fullName evidence="3">Tenascin-R</fullName>
    </submittedName>
</protein>
<dbReference type="PROSITE" id="PS51406">
    <property type="entry name" value="FIBRINOGEN_C_2"/>
    <property type="match status" value="1"/>
</dbReference>
<feature type="non-terminal residue" evidence="3">
    <location>
        <position position="1"/>
    </location>
</feature>
<dbReference type="SUPFAM" id="SSF56496">
    <property type="entry name" value="Fibrinogen C-terminal domain-like"/>
    <property type="match status" value="1"/>
</dbReference>
<evidence type="ECO:0000259" key="2">
    <source>
        <dbReference type="PROSITE" id="PS51406"/>
    </source>
</evidence>
<dbReference type="PANTHER" id="PTHR19143">
    <property type="entry name" value="FIBRINOGEN/TENASCIN/ANGIOPOEITIN"/>
    <property type="match status" value="1"/>
</dbReference>
<accession>A0A0K8V402</accession>
<dbReference type="InterPro" id="IPR036056">
    <property type="entry name" value="Fibrinogen-like_C"/>
</dbReference>
<dbReference type="InterPro" id="IPR002181">
    <property type="entry name" value="Fibrinogen_a/b/g_C_dom"/>
</dbReference>
<sequence length="316" mass="36407">RRVRTIHGKMIRFVLIILAHCILLFQIRCVLGEDNGTSKVCDCKCNCVVQMGVAKKYIKEWIDVQNISNKVPIGKKELVPISEKELVAKGPPNPSSCVKAAAKKLKSGIYKIQIEMLKVTDLEVFCEEDIDFGGWIVVQRRVNDSVDFYRTWDEYKKGFGDLEGSYWIGLEKLYALTSSCEQELYIQLARRNGKKYYAKYSRFLIGDESRNFALLKVGNYSGTAIDSLTYHLGMPFSTHDHDSDVSKNNCAQVHKGAWWFRRCYTCHLNGVYGRRKYGVNWNSLSTEESFVFSQMMIRPAHVFWRRLMLSNSLRCA</sequence>
<evidence type="ECO:0000256" key="1">
    <source>
        <dbReference type="SAM" id="SignalP"/>
    </source>
</evidence>
<proteinExistence type="predicted"/>
<dbReference type="PANTHER" id="PTHR19143:SF327">
    <property type="entry name" value="FI21813P1-RELATED"/>
    <property type="match status" value="1"/>
</dbReference>